<dbReference type="InterPro" id="IPR025714">
    <property type="entry name" value="Methyltranfer_dom"/>
</dbReference>
<dbReference type="InterPro" id="IPR029063">
    <property type="entry name" value="SAM-dependent_MTases_sf"/>
</dbReference>
<accession>A0A9N9TL69</accession>
<evidence type="ECO:0000313" key="2">
    <source>
        <dbReference type="EMBL" id="CAG9855983.1"/>
    </source>
</evidence>
<dbReference type="EMBL" id="OU900104">
    <property type="protein sequence ID" value="CAG9855983.1"/>
    <property type="molecule type" value="Genomic_DNA"/>
</dbReference>
<dbReference type="AlphaFoldDB" id="A0A9N9TL69"/>
<name>A0A9N9TL69_PHYSR</name>
<keyword evidence="3" id="KW-1185">Reference proteome</keyword>
<dbReference type="PANTHER" id="PTHR12496:SF0">
    <property type="entry name" value="METHYLTRANSFERASE DOMAIN-CONTAINING PROTEIN"/>
    <property type="match status" value="1"/>
</dbReference>
<reference evidence="2" key="1">
    <citation type="submission" date="2022-01" db="EMBL/GenBank/DDBJ databases">
        <authorList>
            <person name="King R."/>
        </authorList>
    </citation>
    <scope>NUCLEOTIDE SEQUENCE</scope>
</reference>
<dbReference type="InterPro" id="IPR052220">
    <property type="entry name" value="METTL25"/>
</dbReference>
<protein>
    <recommendedName>
        <fullName evidence="1">Methyltransferase domain-containing protein</fullName>
    </recommendedName>
</protein>
<organism evidence="2 3">
    <name type="scientific">Phyllotreta striolata</name>
    <name type="common">Striped flea beetle</name>
    <name type="synonym">Crioceris striolata</name>
    <dbReference type="NCBI Taxonomy" id="444603"/>
    <lineage>
        <taxon>Eukaryota</taxon>
        <taxon>Metazoa</taxon>
        <taxon>Ecdysozoa</taxon>
        <taxon>Arthropoda</taxon>
        <taxon>Hexapoda</taxon>
        <taxon>Insecta</taxon>
        <taxon>Pterygota</taxon>
        <taxon>Neoptera</taxon>
        <taxon>Endopterygota</taxon>
        <taxon>Coleoptera</taxon>
        <taxon>Polyphaga</taxon>
        <taxon>Cucujiformia</taxon>
        <taxon>Chrysomeloidea</taxon>
        <taxon>Chrysomelidae</taxon>
        <taxon>Galerucinae</taxon>
        <taxon>Alticini</taxon>
        <taxon>Phyllotreta</taxon>
    </lineage>
</organism>
<dbReference type="SUPFAM" id="SSF53335">
    <property type="entry name" value="S-adenosyl-L-methionine-dependent methyltransferases"/>
    <property type="match status" value="1"/>
</dbReference>
<sequence>MSLPRKYTNATDYLRDVLNLLSKYRWIYNYQNTHILVRNTFDRFPGDWVDFFSTLSNEELNRLPINGLKNCPDSLAQLLDDIKSLTPCAIYEEVLEDNCEFSHNNGLSAKKRHEIISLAPIINRICTDYKVELIIDVGSGLGYLSHYLNSKYDYKVMGLERSKGFVELALRNQEKFYPKSKNCVIFKELFIDSESSKSITDLVGDNFESTGIKSSALVGLHACADLSVNILDVFSTLQFAKVLIIMPCCYHRMNLQSSNGVNGEEYFVNFPISNTLKELYKEFNAQEYLRTPFLRLSCQQTIGNFINMTEAQHERHAQDLMFRCILQAVAETEHYQVKRLKRKQVNINGENSDENFEGYLRNVRIGHCLLDCRNETVDIDDSFLDKMRLKWKDYKSKCFLMEALTSLQAAMQRMCENVVLIDRIEYMREKGFECMAMKITNDQLSPRSFAIVATKG</sequence>
<evidence type="ECO:0000259" key="1">
    <source>
        <dbReference type="Pfam" id="PF13679"/>
    </source>
</evidence>
<dbReference type="Gene3D" id="3.40.50.150">
    <property type="entry name" value="Vaccinia Virus protein VP39"/>
    <property type="match status" value="1"/>
</dbReference>
<evidence type="ECO:0000313" key="3">
    <source>
        <dbReference type="Proteomes" id="UP001153712"/>
    </source>
</evidence>
<dbReference type="PANTHER" id="PTHR12496">
    <property type="entry name" value="CGI-41 METHYLTRANSFERASE"/>
    <property type="match status" value="1"/>
</dbReference>
<gene>
    <name evidence="2" type="ORF">PHYEVI_LOCUS2413</name>
</gene>
<dbReference type="OrthoDB" id="10258156at2759"/>
<dbReference type="Proteomes" id="UP001153712">
    <property type="component" value="Chromosome 11"/>
</dbReference>
<feature type="domain" description="Methyltransferase" evidence="1">
    <location>
        <begin position="110"/>
        <end position="254"/>
    </location>
</feature>
<dbReference type="Pfam" id="PF13679">
    <property type="entry name" value="Methyltransf_32"/>
    <property type="match status" value="1"/>
</dbReference>
<proteinExistence type="predicted"/>